<accession>A0A967F2N1</accession>
<comment type="caution">
    <text evidence="2">The sequence shown here is derived from an EMBL/GenBank/DDBJ whole genome shotgun (WGS) entry which is preliminary data.</text>
</comment>
<dbReference type="AlphaFoldDB" id="A0A967F2N1"/>
<protein>
    <submittedName>
        <fullName evidence="2">Uncharacterized protein</fullName>
    </submittedName>
</protein>
<organism evidence="2 3">
    <name type="scientific">Pelagibius litoralis</name>
    <dbReference type="NCBI Taxonomy" id="374515"/>
    <lineage>
        <taxon>Bacteria</taxon>
        <taxon>Pseudomonadati</taxon>
        <taxon>Pseudomonadota</taxon>
        <taxon>Alphaproteobacteria</taxon>
        <taxon>Rhodospirillales</taxon>
        <taxon>Rhodovibrionaceae</taxon>
        <taxon>Pelagibius</taxon>
    </lineage>
</organism>
<evidence type="ECO:0000313" key="3">
    <source>
        <dbReference type="Proteomes" id="UP000761264"/>
    </source>
</evidence>
<evidence type="ECO:0000256" key="1">
    <source>
        <dbReference type="SAM" id="MobiDB-lite"/>
    </source>
</evidence>
<gene>
    <name evidence="2" type="ORF">HBA54_24625</name>
</gene>
<feature type="region of interest" description="Disordered" evidence="1">
    <location>
        <begin position="124"/>
        <end position="146"/>
    </location>
</feature>
<evidence type="ECO:0000313" key="2">
    <source>
        <dbReference type="EMBL" id="NIA71785.1"/>
    </source>
</evidence>
<dbReference type="Proteomes" id="UP000761264">
    <property type="component" value="Unassembled WGS sequence"/>
</dbReference>
<keyword evidence="3" id="KW-1185">Reference proteome</keyword>
<reference evidence="2" key="1">
    <citation type="submission" date="2020-03" db="EMBL/GenBank/DDBJ databases">
        <title>Genome of Pelagibius litoralis DSM 21314T.</title>
        <authorList>
            <person name="Wang G."/>
        </authorList>
    </citation>
    <scope>NUCLEOTIDE SEQUENCE</scope>
    <source>
        <strain evidence="2">DSM 21314</strain>
    </source>
</reference>
<proteinExistence type="predicted"/>
<dbReference type="RefSeq" id="WP_167229944.1">
    <property type="nucleotide sequence ID" value="NZ_JAAQPH010000026.1"/>
</dbReference>
<name>A0A967F2N1_9PROT</name>
<sequence>MKTTLMHFTVDVLTFLVYAAFAVTLMAHLAGDASAQMNEQPWGFSARSGGSMAIFMKQVDAGLLDGNSGSGSAAVSGTTTYLVCGGEGSAGARGNSSCIILNNSDGALNLGQEAVGDQTAENNVTQTQNNGADEVSEILDGDAASQ</sequence>
<dbReference type="EMBL" id="JAAQPH010000026">
    <property type="protein sequence ID" value="NIA71785.1"/>
    <property type="molecule type" value="Genomic_DNA"/>
</dbReference>